<accession>W4QDM7</accession>
<evidence type="ECO:0008006" key="3">
    <source>
        <dbReference type="Google" id="ProtNLM"/>
    </source>
</evidence>
<dbReference type="STRING" id="1236971.JCM9152_802"/>
<protein>
    <recommendedName>
        <fullName evidence="3">Histone deacetylase</fullName>
    </recommendedName>
</protein>
<dbReference type="AlphaFoldDB" id="W4QDM7"/>
<evidence type="ECO:0000313" key="1">
    <source>
        <dbReference type="EMBL" id="GAE29444.1"/>
    </source>
</evidence>
<gene>
    <name evidence="1" type="ORF">JCM9152_802</name>
</gene>
<sequence>MGLSTNYVWYASYGSNLSRERFLCYIKGGRPRGSQKVEVGCKDPSLPIDEATYMMNYPLYFAKRSERWQNQGVAFIGLSKDERVHTYSRKYLITAEQFIDVVKQENNGATIEIDLEEVILNRFKTFRDSWYGTILYVGEEQGYPILTFTADWDLDVPFVKPSKEYVSMIIHGLKTTLSLDDSEIVDYLLKKPGINGVYTHDELEEIVRGVE</sequence>
<dbReference type="EMBL" id="BAUU01000004">
    <property type="protein sequence ID" value="GAE29444.1"/>
    <property type="molecule type" value="Genomic_DNA"/>
</dbReference>
<proteinExistence type="predicted"/>
<dbReference type="Gene3D" id="3.10.490.10">
    <property type="entry name" value="Gamma-glutamyl cyclotransferase-like"/>
    <property type="match status" value="1"/>
</dbReference>
<comment type="caution">
    <text evidence="1">The sequence shown here is derived from an EMBL/GenBank/DDBJ whole genome shotgun (WGS) entry which is preliminary data.</text>
</comment>
<organism evidence="1 2">
    <name type="scientific">Halalkalibacter hemicellulosilyticusJCM 9152</name>
    <dbReference type="NCBI Taxonomy" id="1236971"/>
    <lineage>
        <taxon>Bacteria</taxon>
        <taxon>Bacillati</taxon>
        <taxon>Bacillota</taxon>
        <taxon>Bacilli</taxon>
        <taxon>Bacillales</taxon>
        <taxon>Bacillaceae</taxon>
        <taxon>Halalkalibacter</taxon>
    </lineage>
</organism>
<dbReference type="RefSeq" id="WP_035341025.1">
    <property type="nucleotide sequence ID" value="NZ_BAUU01000004.1"/>
</dbReference>
<dbReference type="OrthoDB" id="8538589at2"/>
<reference evidence="1" key="1">
    <citation type="journal article" date="2014" name="Genome Announc.">
        <title>Draft Genome Sequences of Three Alkaliphilic Bacillus Strains, Bacillus wakoensis JCM 9140T, Bacillus akibai JCM 9157T, and Bacillus hemicellulosilyticus JCM 9152T.</title>
        <authorList>
            <person name="Yuki M."/>
            <person name="Oshima K."/>
            <person name="Suda W."/>
            <person name="Oshida Y."/>
            <person name="Kitamura K."/>
            <person name="Iida T."/>
            <person name="Hattori M."/>
            <person name="Ohkuma M."/>
        </authorList>
    </citation>
    <scope>NUCLEOTIDE SEQUENCE [LARGE SCALE GENOMIC DNA]</scope>
    <source>
        <strain evidence="1">JCM 9152</strain>
    </source>
</reference>
<dbReference type="Proteomes" id="UP000018895">
    <property type="component" value="Unassembled WGS sequence"/>
</dbReference>
<name>W4QDM7_9BACI</name>
<evidence type="ECO:0000313" key="2">
    <source>
        <dbReference type="Proteomes" id="UP000018895"/>
    </source>
</evidence>
<keyword evidence="2" id="KW-1185">Reference proteome</keyword>